<dbReference type="EMBL" id="JNHM01000003">
    <property type="protein sequence ID" value="KDS56673.1"/>
    <property type="molecule type" value="Genomic_DNA"/>
</dbReference>
<dbReference type="AlphaFoldDB" id="A0A069SNS6"/>
<dbReference type="Pfam" id="PF00294">
    <property type="entry name" value="PfkB"/>
    <property type="match status" value="1"/>
</dbReference>
<accession>A0A069SNS6</accession>
<dbReference type="InterPro" id="IPR029056">
    <property type="entry name" value="Ribokinase-like"/>
</dbReference>
<dbReference type="InterPro" id="IPR011611">
    <property type="entry name" value="PfkB_dom"/>
</dbReference>
<name>A0A069SNS6_PHOVU</name>
<organism evidence="4 5">
    <name type="scientific">Phocaeicola vulgatus str. 3975 RP4</name>
    <dbReference type="NCBI Taxonomy" id="1339352"/>
    <lineage>
        <taxon>Bacteria</taxon>
        <taxon>Pseudomonadati</taxon>
        <taxon>Bacteroidota</taxon>
        <taxon>Bacteroidia</taxon>
        <taxon>Bacteroidales</taxon>
        <taxon>Bacteroidaceae</taxon>
        <taxon>Phocaeicola</taxon>
    </lineage>
</organism>
<keyword evidence="1" id="KW-0808">Transferase</keyword>
<evidence type="ECO:0000313" key="5">
    <source>
        <dbReference type="Proteomes" id="UP000027661"/>
    </source>
</evidence>
<evidence type="ECO:0000256" key="1">
    <source>
        <dbReference type="ARBA" id="ARBA00022679"/>
    </source>
</evidence>
<dbReference type="PANTHER" id="PTHR10584">
    <property type="entry name" value="SUGAR KINASE"/>
    <property type="match status" value="1"/>
</dbReference>
<feature type="domain" description="Carbohydrate kinase PfkB" evidence="3">
    <location>
        <begin position="85"/>
        <end position="254"/>
    </location>
</feature>
<dbReference type="PATRIC" id="fig|1339352.3.peg.217"/>
<sequence>MPGGTSYYFSHGISHLKDIKHYQLVTALAPSEFKAVEDIRAKGIKVTVIPSHRTVYFENTYGENQDNRSQRVLAKADPFTVEQLENINAHIFHLGSLLADDFSLDVVKYLSTKGILAVDAQGYLREVRGEKVYPIDWTDKVEALKYIDILKVNEHEMEVLTGQTDIKQAALQLAEWGVKEVLITLGSLGSIIYAEGTFHKIPAYPPKDIVDATGCGDTYATGYLYMRNKGASYEEAGCFAAAMSTLKLEASGPFSKTEEDVWNIIRTSSLKAEKI</sequence>
<evidence type="ECO:0000256" key="2">
    <source>
        <dbReference type="ARBA" id="ARBA00022777"/>
    </source>
</evidence>
<dbReference type="Proteomes" id="UP000027661">
    <property type="component" value="Unassembled WGS sequence"/>
</dbReference>
<dbReference type="SUPFAM" id="SSF53613">
    <property type="entry name" value="Ribokinase-like"/>
    <property type="match status" value="1"/>
</dbReference>
<evidence type="ECO:0000313" key="4">
    <source>
        <dbReference type="EMBL" id="KDS56673.1"/>
    </source>
</evidence>
<gene>
    <name evidence="4" type="ORF">M099_0227</name>
</gene>
<comment type="caution">
    <text evidence="4">The sequence shown here is derived from an EMBL/GenBank/DDBJ whole genome shotgun (WGS) entry which is preliminary data.</text>
</comment>
<keyword evidence="2 4" id="KW-0418">Kinase</keyword>
<protein>
    <submittedName>
        <fullName evidence="4">PfkB carbohydrate kinase family protein</fullName>
    </submittedName>
</protein>
<proteinExistence type="predicted"/>
<dbReference type="GO" id="GO:0016301">
    <property type="term" value="F:kinase activity"/>
    <property type="evidence" value="ECO:0007669"/>
    <property type="project" value="UniProtKB-KW"/>
</dbReference>
<dbReference type="Gene3D" id="3.40.1190.20">
    <property type="match status" value="1"/>
</dbReference>
<reference evidence="4 5" key="1">
    <citation type="submission" date="2014-04" db="EMBL/GenBank/DDBJ databases">
        <authorList>
            <person name="Sears C."/>
            <person name="Carroll K."/>
            <person name="Sack B.R."/>
            <person name="Qadri F."/>
            <person name="Myers L.L."/>
            <person name="Chung G.-T."/>
            <person name="Escheverria P."/>
            <person name="Fraser C.M."/>
            <person name="Sadzewicz L."/>
            <person name="Shefchek K.A."/>
            <person name="Tallon L."/>
            <person name="Das S.P."/>
            <person name="Daugherty S."/>
            <person name="Mongodin E.F."/>
        </authorList>
    </citation>
    <scope>NUCLEOTIDE SEQUENCE [LARGE SCALE GENOMIC DNA]</scope>
    <source>
        <strain evidence="4 5">3975 RP4</strain>
    </source>
</reference>
<dbReference type="PANTHER" id="PTHR10584:SF166">
    <property type="entry name" value="RIBOKINASE"/>
    <property type="match status" value="1"/>
</dbReference>
<evidence type="ECO:0000259" key="3">
    <source>
        <dbReference type="Pfam" id="PF00294"/>
    </source>
</evidence>